<evidence type="ECO:0000256" key="1">
    <source>
        <dbReference type="ARBA" id="ARBA00006328"/>
    </source>
</evidence>
<dbReference type="OMA" id="MTWRQNF"/>
<protein>
    <submittedName>
        <fullName evidence="4">NAD(P)-binding Rossmann-fold containing protein</fullName>
    </submittedName>
</protein>
<keyword evidence="2" id="KW-0521">NADP</keyword>
<evidence type="ECO:0000259" key="3">
    <source>
        <dbReference type="Pfam" id="PF05368"/>
    </source>
</evidence>
<gene>
    <name evidence="4" type="ORF">GLAREA_06627</name>
</gene>
<dbReference type="PANTHER" id="PTHR42748:SF14">
    <property type="entry name" value="SNOAL-LIKE DOMAIN-CONTAINING PROTEIN"/>
    <property type="match status" value="1"/>
</dbReference>
<sequence>MQEILVIGGTGAQGLPVVHALSASKHYSVRVLTRDTTSKRAQQLAQLPNVTLIQGAQDNQSDLHRAFHGVYGAWVNTDGFTLGEKNELFYGFRAYEIARAEGVQHYVYACTDYALKDANWDETYHWGHNDAKGRVGQFILAMGQQGMKSSLITTGPYMEMLWDGMFVPREENGVFTWKNPAKSGKIPLIALQDVGNYSLWLFENVSESAGLDLKVTTDEVSFADIASTFSKVTGNKGVHQYVPLETYLPLAEPYPNAPANFALGPNAPRDEASMTWRGNFTAWWKFWGEGKAVKRDMEFLDRILPGRIKGLEEWMRKYEYDGRRKDVLKGAEDLRRGVQEMQENGGAK</sequence>
<feature type="domain" description="NmrA-like" evidence="3">
    <location>
        <begin position="2"/>
        <end position="250"/>
    </location>
</feature>
<dbReference type="AlphaFoldDB" id="S3D8Z9"/>
<dbReference type="InterPro" id="IPR036291">
    <property type="entry name" value="NAD(P)-bd_dom_sf"/>
</dbReference>
<dbReference type="PANTHER" id="PTHR42748">
    <property type="entry name" value="NITROGEN METABOLITE REPRESSION PROTEIN NMRA FAMILY MEMBER"/>
    <property type="match status" value="1"/>
</dbReference>
<reference evidence="4 5" key="1">
    <citation type="journal article" date="2013" name="BMC Genomics">
        <title>Genomics-driven discovery of the pneumocandin biosynthetic gene cluster in the fungus Glarea lozoyensis.</title>
        <authorList>
            <person name="Chen L."/>
            <person name="Yue Q."/>
            <person name="Zhang X."/>
            <person name="Xiang M."/>
            <person name="Wang C."/>
            <person name="Li S."/>
            <person name="Che Y."/>
            <person name="Ortiz-Lopez F.J."/>
            <person name="Bills G.F."/>
            <person name="Liu X."/>
            <person name="An Z."/>
        </authorList>
    </citation>
    <scope>NUCLEOTIDE SEQUENCE [LARGE SCALE GENOMIC DNA]</scope>
    <source>
        <strain evidence="5">ATCC 20868 / MF5171</strain>
    </source>
</reference>
<dbReference type="Proteomes" id="UP000016922">
    <property type="component" value="Unassembled WGS sequence"/>
</dbReference>
<evidence type="ECO:0000313" key="4">
    <source>
        <dbReference type="EMBL" id="EPE33614.1"/>
    </source>
</evidence>
<dbReference type="STRING" id="1116229.S3D8Z9"/>
<dbReference type="GO" id="GO:0005634">
    <property type="term" value="C:nucleus"/>
    <property type="evidence" value="ECO:0007669"/>
    <property type="project" value="TreeGrafter"/>
</dbReference>
<accession>S3D8Z9</accession>
<dbReference type="OrthoDB" id="300709at2759"/>
<dbReference type="InterPro" id="IPR051164">
    <property type="entry name" value="NmrA-like_oxidored"/>
</dbReference>
<dbReference type="Gene3D" id="3.90.25.10">
    <property type="entry name" value="UDP-galactose 4-epimerase, domain 1"/>
    <property type="match status" value="1"/>
</dbReference>
<dbReference type="eggNOG" id="ENOG502SKBT">
    <property type="taxonomic scope" value="Eukaryota"/>
</dbReference>
<dbReference type="SUPFAM" id="SSF51735">
    <property type="entry name" value="NAD(P)-binding Rossmann-fold domains"/>
    <property type="match status" value="1"/>
</dbReference>
<dbReference type="EMBL" id="KE145357">
    <property type="protein sequence ID" value="EPE33614.1"/>
    <property type="molecule type" value="Genomic_DNA"/>
</dbReference>
<evidence type="ECO:0000256" key="2">
    <source>
        <dbReference type="ARBA" id="ARBA00022857"/>
    </source>
</evidence>
<dbReference type="RefSeq" id="XP_008078766.1">
    <property type="nucleotide sequence ID" value="XM_008080575.1"/>
</dbReference>
<dbReference type="Pfam" id="PF05368">
    <property type="entry name" value="NmrA"/>
    <property type="match status" value="1"/>
</dbReference>
<keyword evidence="5" id="KW-1185">Reference proteome</keyword>
<comment type="similarity">
    <text evidence="1">Belongs to the NmrA-type oxidoreductase family.</text>
</comment>
<dbReference type="InterPro" id="IPR008030">
    <property type="entry name" value="NmrA-like"/>
</dbReference>
<name>S3D8Z9_GLAL2</name>
<proteinExistence type="inferred from homology"/>
<dbReference type="Gene3D" id="3.40.50.720">
    <property type="entry name" value="NAD(P)-binding Rossmann-like Domain"/>
    <property type="match status" value="1"/>
</dbReference>
<organism evidence="4 5">
    <name type="scientific">Glarea lozoyensis (strain ATCC 20868 / MF5171)</name>
    <dbReference type="NCBI Taxonomy" id="1116229"/>
    <lineage>
        <taxon>Eukaryota</taxon>
        <taxon>Fungi</taxon>
        <taxon>Dikarya</taxon>
        <taxon>Ascomycota</taxon>
        <taxon>Pezizomycotina</taxon>
        <taxon>Leotiomycetes</taxon>
        <taxon>Helotiales</taxon>
        <taxon>Helotiaceae</taxon>
        <taxon>Glarea</taxon>
    </lineage>
</organism>
<dbReference type="HOGENOM" id="CLU_007383_8_0_1"/>
<dbReference type="KEGG" id="glz:GLAREA_06627"/>
<evidence type="ECO:0000313" key="5">
    <source>
        <dbReference type="Proteomes" id="UP000016922"/>
    </source>
</evidence>
<dbReference type="GeneID" id="19465680"/>